<accession>A0ABD3EBH6</accession>
<dbReference type="InterPro" id="IPR007217">
    <property type="entry name" value="Per1-like"/>
</dbReference>
<dbReference type="GO" id="GO:0000139">
    <property type="term" value="C:Golgi membrane"/>
    <property type="evidence" value="ECO:0007669"/>
    <property type="project" value="UniProtKB-SubCell"/>
</dbReference>
<feature type="signal peptide" evidence="7">
    <location>
        <begin position="1"/>
        <end position="22"/>
    </location>
</feature>
<organism evidence="8 9">
    <name type="scientific">Castilleja foliolosa</name>
    <dbReference type="NCBI Taxonomy" id="1961234"/>
    <lineage>
        <taxon>Eukaryota</taxon>
        <taxon>Viridiplantae</taxon>
        <taxon>Streptophyta</taxon>
        <taxon>Embryophyta</taxon>
        <taxon>Tracheophyta</taxon>
        <taxon>Spermatophyta</taxon>
        <taxon>Magnoliopsida</taxon>
        <taxon>eudicotyledons</taxon>
        <taxon>Gunneridae</taxon>
        <taxon>Pentapetalae</taxon>
        <taxon>asterids</taxon>
        <taxon>lamiids</taxon>
        <taxon>Lamiales</taxon>
        <taxon>Orobanchaceae</taxon>
        <taxon>Pedicularideae</taxon>
        <taxon>Castillejinae</taxon>
        <taxon>Castilleja</taxon>
    </lineage>
</organism>
<comment type="subcellular location">
    <subcellularLocation>
        <location evidence="1">Endomembrane system</location>
        <topology evidence="1">Multi-pass membrane protein</topology>
    </subcellularLocation>
    <subcellularLocation>
        <location evidence="7">Golgi apparatus membrane</location>
        <topology evidence="7">Multi-pass membrane protein</topology>
    </subcellularLocation>
</comment>
<dbReference type="AlphaFoldDB" id="A0ABD3EBH6"/>
<comment type="function">
    <text evidence="7">Involved in the lipid remodeling steps of GPI-anchor maturation.</text>
</comment>
<sequence length="339" mass="39700">MGRSCFVLYLTAFCCLFGLLRGSPGDADPIYQGCVLQCEETGCIGDKCFRNCNFSDPKNVSWYGQEPHYLEWKKWVCQSDCRYYCMIAREDERQRLGYKPHKYHRKWPSKHVHGIQEPAAVLLSLLTLAMHFHGWISFLIHVNYNLPFRPNKKPYYEYTGLWHVYAFFAMNSWLWSGAFHSRDIEFTEKLDCSSAVALMGYALFLAIIRVFSLRTEAARVIVAAPIFAFAITHILYLNFYEFDHRWNTIVSMLIDVTQATLWCVWVGVSRHPSRWTLWAVILGGVPATILMIYDFPPYWGFVDAHAIWHATMLPLTYLWWSFVRDDCEFRTSVLVNKEK</sequence>
<keyword evidence="5 7" id="KW-1133">Transmembrane helix</keyword>
<keyword evidence="4 7" id="KW-0732">Signal</keyword>
<dbReference type="Proteomes" id="UP001632038">
    <property type="component" value="Unassembled WGS sequence"/>
</dbReference>
<keyword evidence="2 7" id="KW-0337">GPI-anchor biosynthesis</keyword>
<name>A0ABD3EBH6_9LAMI</name>
<protein>
    <recommendedName>
        <fullName evidence="7">Post-GPI attachment to proteins factor 3</fullName>
    </recommendedName>
</protein>
<feature type="transmembrane region" description="Helical" evidence="7">
    <location>
        <begin position="299"/>
        <end position="320"/>
    </location>
</feature>
<feature type="transmembrane region" description="Helical" evidence="7">
    <location>
        <begin position="155"/>
        <end position="175"/>
    </location>
</feature>
<keyword evidence="6 7" id="KW-0472">Membrane</keyword>
<comment type="caution">
    <text evidence="8">The sequence shown here is derived from an EMBL/GenBank/DDBJ whole genome shotgun (WGS) entry which is preliminary data.</text>
</comment>
<evidence type="ECO:0000256" key="5">
    <source>
        <dbReference type="ARBA" id="ARBA00022989"/>
    </source>
</evidence>
<comment type="similarity">
    <text evidence="7">Belongs to the PGAP3 family.</text>
</comment>
<dbReference type="Pfam" id="PF04080">
    <property type="entry name" value="Per1"/>
    <property type="match status" value="1"/>
</dbReference>
<dbReference type="EMBL" id="JAVIJP010000007">
    <property type="protein sequence ID" value="KAL3650471.1"/>
    <property type="molecule type" value="Genomic_DNA"/>
</dbReference>
<gene>
    <name evidence="8" type="ORF">CASFOL_006874</name>
</gene>
<feature type="transmembrane region" description="Helical" evidence="7">
    <location>
        <begin position="119"/>
        <end position="143"/>
    </location>
</feature>
<feature type="chain" id="PRO_5044535271" description="Post-GPI attachment to proteins factor 3" evidence="7">
    <location>
        <begin position="23"/>
        <end position="339"/>
    </location>
</feature>
<keyword evidence="3 7" id="KW-0812">Transmembrane</keyword>
<dbReference type="GO" id="GO:0006506">
    <property type="term" value="P:GPI anchor biosynthetic process"/>
    <property type="evidence" value="ECO:0007669"/>
    <property type="project" value="UniProtKB-KW"/>
</dbReference>
<dbReference type="PANTHER" id="PTHR13148:SF0">
    <property type="entry name" value="POST-GPI ATTACHMENT TO PROTEINS FACTOR 3"/>
    <property type="match status" value="1"/>
</dbReference>
<feature type="transmembrane region" description="Helical" evidence="7">
    <location>
        <begin position="275"/>
        <end position="293"/>
    </location>
</feature>
<proteinExistence type="inferred from homology"/>
<evidence type="ECO:0000256" key="7">
    <source>
        <dbReference type="RuleBase" id="RU365066"/>
    </source>
</evidence>
<evidence type="ECO:0000256" key="4">
    <source>
        <dbReference type="ARBA" id="ARBA00022729"/>
    </source>
</evidence>
<reference evidence="9" key="1">
    <citation type="journal article" date="2024" name="IScience">
        <title>Strigolactones Initiate the Formation of Haustorium-like Structures in Castilleja.</title>
        <authorList>
            <person name="Buerger M."/>
            <person name="Peterson D."/>
            <person name="Chory J."/>
        </authorList>
    </citation>
    <scope>NUCLEOTIDE SEQUENCE [LARGE SCALE GENOMIC DNA]</scope>
</reference>
<evidence type="ECO:0000256" key="2">
    <source>
        <dbReference type="ARBA" id="ARBA00022502"/>
    </source>
</evidence>
<evidence type="ECO:0000256" key="6">
    <source>
        <dbReference type="ARBA" id="ARBA00023136"/>
    </source>
</evidence>
<evidence type="ECO:0000313" key="9">
    <source>
        <dbReference type="Proteomes" id="UP001632038"/>
    </source>
</evidence>
<feature type="transmembrane region" description="Helical" evidence="7">
    <location>
        <begin position="246"/>
        <end position="268"/>
    </location>
</feature>
<evidence type="ECO:0000313" key="8">
    <source>
        <dbReference type="EMBL" id="KAL3650471.1"/>
    </source>
</evidence>
<keyword evidence="9" id="KW-1185">Reference proteome</keyword>
<dbReference type="PANTHER" id="PTHR13148">
    <property type="entry name" value="PER1-RELATED"/>
    <property type="match status" value="1"/>
</dbReference>
<evidence type="ECO:0000256" key="3">
    <source>
        <dbReference type="ARBA" id="ARBA00022692"/>
    </source>
</evidence>
<feature type="transmembrane region" description="Helical" evidence="7">
    <location>
        <begin position="195"/>
        <end position="213"/>
    </location>
</feature>
<evidence type="ECO:0000256" key="1">
    <source>
        <dbReference type="ARBA" id="ARBA00004127"/>
    </source>
</evidence>
<keyword evidence="7" id="KW-0333">Golgi apparatus</keyword>
<feature type="transmembrane region" description="Helical" evidence="7">
    <location>
        <begin position="220"/>
        <end position="240"/>
    </location>
</feature>